<dbReference type="GO" id="GO:0033554">
    <property type="term" value="P:cellular response to stress"/>
    <property type="evidence" value="ECO:0007669"/>
    <property type="project" value="TreeGrafter"/>
</dbReference>
<dbReference type="NCBIfam" id="NF011576">
    <property type="entry name" value="PRK15000.1"/>
    <property type="match status" value="1"/>
</dbReference>
<comment type="function">
    <text evidence="9">Thiol-specific peroxidase that catalyzes the reduction of hydrogen peroxide and organic hydroperoxides to water and alcohols, respectively. Plays a role in cell protection against oxidative stress by detoxifying peroxides.</text>
</comment>
<dbReference type="FunFam" id="3.40.30.10:FF:000002">
    <property type="entry name" value="Alkyl hydroperoxide reductase C"/>
    <property type="match status" value="1"/>
</dbReference>
<dbReference type="STRING" id="1127673.GLIP_2747"/>
<keyword evidence="7" id="KW-0676">Redox-active center</keyword>
<keyword evidence="13" id="KW-1185">Reference proteome</keyword>
<comment type="subcellular location">
    <subcellularLocation>
        <location evidence="1">Cytoplasm</location>
    </subcellularLocation>
</comment>
<dbReference type="GO" id="GO:0006979">
    <property type="term" value="P:response to oxidative stress"/>
    <property type="evidence" value="ECO:0007669"/>
    <property type="project" value="TreeGrafter"/>
</dbReference>
<dbReference type="GO" id="GO:0045454">
    <property type="term" value="P:cell redox homeostasis"/>
    <property type="evidence" value="ECO:0007669"/>
    <property type="project" value="TreeGrafter"/>
</dbReference>
<dbReference type="GO" id="GO:0005829">
    <property type="term" value="C:cytosol"/>
    <property type="evidence" value="ECO:0007669"/>
    <property type="project" value="TreeGrafter"/>
</dbReference>
<feature type="domain" description="Thioredoxin" evidence="11">
    <location>
        <begin position="3"/>
        <end position="164"/>
    </location>
</feature>
<sequence>MSVLVGRPAPDFTAAAVLGSGEIVDSFTLSENIKGKKAVIFFYPLDFTFVCPSELIAFDKRYEEFTKRGVEVIGVSIDSQFSHNAWRNTPVNQGGIGPVKYTLVADTKHEICQAYDVEHPSDGVAFRGSFLIDAEGNVRHQVVNDLPLGRNVDEMLRMVDALNFHEEHGEVCPAGWQEGKKGMDASPEGVAKYLSENSETL</sequence>
<evidence type="ECO:0000256" key="1">
    <source>
        <dbReference type="ARBA" id="ARBA00004496"/>
    </source>
</evidence>
<dbReference type="Proteomes" id="UP000006334">
    <property type="component" value="Unassembled WGS sequence"/>
</dbReference>
<comment type="caution">
    <text evidence="12">The sequence shown here is derived from an EMBL/GenBank/DDBJ whole genome shotgun (WGS) entry which is preliminary data.</text>
</comment>
<feature type="active site" description="Cysteine sulfenic acid (-SOH) intermediate; for peroxidase activity" evidence="10">
    <location>
        <position position="51"/>
    </location>
</feature>
<dbReference type="CDD" id="cd03015">
    <property type="entry name" value="PRX_Typ2cys"/>
    <property type="match status" value="1"/>
</dbReference>
<evidence type="ECO:0000256" key="4">
    <source>
        <dbReference type="ARBA" id="ARBA00022559"/>
    </source>
</evidence>
<accession>K6YFH7</accession>
<protein>
    <recommendedName>
        <fullName evidence="8">Thioredoxin peroxidase</fullName>
    </recommendedName>
</protein>
<keyword evidence="6" id="KW-1015">Disulfide bond</keyword>
<keyword evidence="5" id="KW-0560">Oxidoreductase</keyword>
<dbReference type="AlphaFoldDB" id="K6YFH7"/>
<dbReference type="PIRSF" id="PIRSF000239">
    <property type="entry name" value="AHPC"/>
    <property type="match status" value="1"/>
</dbReference>
<keyword evidence="4" id="KW-0575">Peroxidase</keyword>
<dbReference type="GO" id="GO:0042744">
    <property type="term" value="P:hydrogen peroxide catabolic process"/>
    <property type="evidence" value="ECO:0007669"/>
    <property type="project" value="TreeGrafter"/>
</dbReference>
<reference evidence="12 13" key="1">
    <citation type="journal article" date="2017" name="Antonie Van Leeuwenhoek">
        <title>Rhizobium rhizosphaerae sp. nov., a novel species isolated from rice rhizosphere.</title>
        <authorList>
            <person name="Zhao J.J."/>
            <person name="Zhang J."/>
            <person name="Zhang R.J."/>
            <person name="Zhang C.W."/>
            <person name="Yin H.Q."/>
            <person name="Zhang X.X."/>
        </authorList>
    </citation>
    <scope>NUCLEOTIDE SEQUENCE [LARGE SCALE GENOMIC DNA]</scope>
    <source>
        <strain evidence="12 13">E3</strain>
    </source>
</reference>
<evidence type="ECO:0000256" key="2">
    <source>
        <dbReference type="ARBA" id="ARBA00009796"/>
    </source>
</evidence>
<dbReference type="SUPFAM" id="SSF52833">
    <property type="entry name" value="Thioredoxin-like"/>
    <property type="match status" value="1"/>
</dbReference>
<dbReference type="InterPro" id="IPR013766">
    <property type="entry name" value="Thioredoxin_domain"/>
</dbReference>
<evidence type="ECO:0000256" key="6">
    <source>
        <dbReference type="ARBA" id="ARBA00023157"/>
    </source>
</evidence>
<dbReference type="Pfam" id="PF10417">
    <property type="entry name" value="1-cysPrx_C"/>
    <property type="match status" value="1"/>
</dbReference>
<evidence type="ECO:0000256" key="9">
    <source>
        <dbReference type="ARBA" id="ARBA00037420"/>
    </source>
</evidence>
<comment type="similarity">
    <text evidence="2">Belongs to the peroxiredoxin family. AhpC/Prx1 subfamily.</text>
</comment>
<evidence type="ECO:0000313" key="13">
    <source>
        <dbReference type="Proteomes" id="UP000006334"/>
    </source>
</evidence>
<dbReference type="RefSeq" id="WP_008845173.1">
    <property type="nucleotide sequence ID" value="NZ_BAEN01000054.1"/>
</dbReference>
<dbReference type="PROSITE" id="PS51352">
    <property type="entry name" value="THIOREDOXIN_2"/>
    <property type="match status" value="1"/>
</dbReference>
<dbReference type="InterPro" id="IPR050217">
    <property type="entry name" value="Peroxiredoxin"/>
</dbReference>
<dbReference type="Gene3D" id="3.40.30.10">
    <property type="entry name" value="Glutaredoxin"/>
    <property type="match status" value="1"/>
</dbReference>
<proteinExistence type="inferred from homology"/>
<dbReference type="InterPro" id="IPR000866">
    <property type="entry name" value="AhpC/TSA"/>
</dbReference>
<keyword evidence="3" id="KW-0963">Cytoplasm</keyword>
<evidence type="ECO:0000259" key="11">
    <source>
        <dbReference type="PROSITE" id="PS51352"/>
    </source>
</evidence>
<evidence type="ECO:0000256" key="5">
    <source>
        <dbReference type="ARBA" id="ARBA00023002"/>
    </source>
</evidence>
<gene>
    <name evidence="12" type="primary">tsaA</name>
    <name evidence="12" type="ORF">GLIP_2747</name>
</gene>
<dbReference type="eggNOG" id="COG0450">
    <property type="taxonomic scope" value="Bacteria"/>
</dbReference>
<evidence type="ECO:0000256" key="3">
    <source>
        <dbReference type="ARBA" id="ARBA00022490"/>
    </source>
</evidence>
<organism evidence="12 13">
    <name type="scientific">Aliiglaciecola lipolytica E3</name>
    <dbReference type="NCBI Taxonomy" id="1127673"/>
    <lineage>
        <taxon>Bacteria</taxon>
        <taxon>Pseudomonadati</taxon>
        <taxon>Pseudomonadota</taxon>
        <taxon>Gammaproteobacteria</taxon>
        <taxon>Alteromonadales</taxon>
        <taxon>Alteromonadaceae</taxon>
        <taxon>Aliiglaciecola</taxon>
    </lineage>
</organism>
<evidence type="ECO:0000313" key="12">
    <source>
        <dbReference type="EMBL" id="GAC15368.1"/>
    </source>
</evidence>
<evidence type="ECO:0000256" key="10">
    <source>
        <dbReference type="PIRSR" id="PIRSR000239-1"/>
    </source>
</evidence>
<dbReference type="InterPro" id="IPR024706">
    <property type="entry name" value="Peroxiredoxin_AhpC-typ"/>
</dbReference>
<dbReference type="InterPro" id="IPR019479">
    <property type="entry name" value="Peroxiredoxin_C"/>
</dbReference>
<evidence type="ECO:0000256" key="8">
    <source>
        <dbReference type="ARBA" id="ARBA00032824"/>
    </source>
</evidence>
<dbReference type="EMBL" id="BAEN01000054">
    <property type="protein sequence ID" value="GAC15368.1"/>
    <property type="molecule type" value="Genomic_DNA"/>
</dbReference>
<dbReference type="PANTHER" id="PTHR10681:SF128">
    <property type="entry name" value="THIOREDOXIN-DEPENDENT PEROXIDE REDUCTASE, MITOCHONDRIAL"/>
    <property type="match status" value="1"/>
</dbReference>
<name>K6YFH7_9ALTE</name>
<dbReference type="PANTHER" id="PTHR10681">
    <property type="entry name" value="THIOREDOXIN PEROXIDASE"/>
    <property type="match status" value="1"/>
</dbReference>
<dbReference type="InterPro" id="IPR036249">
    <property type="entry name" value="Thioredoxin-like_sf"/>
</dbReference>
<dbReference type="GO" id="GO:0008379">
    <property type="term" value="F:thioredoxin peroxidase activity"/>
    <property type="evidence" value="ECO:0007669"/>
    <property type="project" value="TreeGrafter"/>
</dbReference>
<evidence type="ECO:0000256" key="7">
    <source>
        <dbReference type="ARBA" id="ARBA00023284"/>
    </source>
</evidence>
<dbReference type="OrthoDB" id="9812811at2"/>
<dbReference type="Pfam" id="PF00578">
    <property type="entry name" value="AhpC-TSA"/>
    <property type="match status" value="1"/>
</dbReference>